<reference evidence="10" key="1">
    <citation type="submission" date="2021-06" db="EMBL/GenBank/DDBJ databases">
        <authorList>
            <person name="Kallberg Y."/>
            <person name="Tangrot J."/>
            <person name="Rosling A."/>
        </authorList>
    </citation>
    <scope>NUCLEOTIDE SEQUENCE</scope>
    <source>
        <strain evidence="10">FL130A</strain>
    </source>
</reference>
<protein>
    <submittedName>
        <fullName evidence="10">13235_t:CDS:1</fullName>
    </submittedName>
</protein>
<sequence>METITKNLVTKAEQEKSVYTSKVDFAQLKSEMHMLEKNDASLMKAENERLLTEIEKLKSKLNEEVRRTQAGVRLDLNLEKGRIRDEASSLELKIKETETRIESEISNLRTQMETTKFQILQYMLGTLTGAGALILAYLRMFR</sequence>
<evidence type="ECO:0000256" key="1">
    <source>
        <dbReference type="ARBA" id="ARBA00004173"/>
    </source>
</evidence>
<keyword evidence="4 9" id="KW-1133">Transmembrane helix</keyword>
<evidence type="ECO:0000256" key="2">
    <source>
        <dbReference type="ARBA" id="ARBA00004370"/>
    </source>
</evidence>
<dbReference type="Pfam" id="PF07798">
    <property type="entry name" value="CCDC90-like"/>
    <property type="match status" value="1"/>
</dbReference>
<dbReference type="GO" id="GO:0033617">
    <property type="term" value="P:mitochondrial respiratory chain complex IV assembly"/>
    <property type="evidence" value="ECO:0007669"/>
    <property type="project" value="TreeGrafter"/>
</dbReference>
<dbReference type="InterPro" id="IPR024461">
    <property type="entry name" value="CCDC90-like"/>
</dbReference>
<accession>A0A9N9AUY8</accession>
<keyword evidence="5 8" id="KW-0175">Coiled coil</keyword>
<evidence type="ECO:0000256" key="9">
    <source>
        <dbReference type="SAM" id="Phobius"/>
    </source>
</evidence>
<dbReference type="GO" id="GO:0005739">
    <property type="term" value="C:mitochondrion"/>
    <property type="evidence" value="ECO:0007669"/>
    <property type="project" value="UniProtKB-SubCell"/>
</dbReference>
<dbReference type="PANTHER" id="PTHR14360:SF1">
    <property type="entry name" value="PROTEIN FMP32, MITOCHONDRIAL"/>
    <property type="match status" value="1"/>
</dbReference>
<dbReference type="PANTHER" id="PTHR14360">
    <property type="entry name" value="PROTEIN FMP32, MITOCHONDRIAL"/>
    <property type="match status" value="1"/>
</dbReference>
<dbReference type="GO" id="GO:0016020">
    <property type="term" value="C:membrane"/>
    <property type="evidence" value="ECO:0007669"/>
    <property type="project" value="UniProtKB-SubCell"/>
</dbReference>
<keyword evidence="11" id="KW-1185">Reference proteome</keyword>
<evidence type="ECO:0000256" key="6">
    <source>
        <dbReference type="ARBA" id="ARBA00023128"/>
    </source>
</evidence>
<keyword evidence="6" id="KW-0496">Mitochondrion</keyword>
<evidence type="ECO:0000313" key="10">
    <source>
        <dbReference type="EMBL" id="CAG8544230.1"/>
    </source>
</evidence>
<keyword evidence="3 9" id="KW-0812">Transmembrane</keyword>
<dbReference type="AlphaFoldDB" id="A0A9N9AUY8"/>
<evidence type="ECO:0000256" key="3">
    <source>
        <dbReference type="ARBA" id="ARBA00022692"/>
    </source>
</evidence>
<comment type="caution">
    <text evidence="10">The sequence shown here is derived from an EMBL/GenBank/DDBJ whole genome shotgun (WGS) entry which is preliminary data.</text>
</comment>
<proteinExistence type="predicted"/>
<feature type="coiled-coil region" evidence="8">
    <location>
        <begin position="40"/>
        <end position="107"/>
    </location>
</feature>
<evidence type="ECO:0000313" key="11">
    <source>
        <dbReference type="Proteomes" id="UP000789508"/>
    </source>
</evidence>
<keyword evidence="7 9" id="KW-0472">Membrane</keyword>
<name>A0A9N9AUY8_9GLOM</name>
<dbReference type="EMBL" id="CAJVPS010001596">
    <property type="protein sequence ID" value="CAG8544230.1"/>
    <property type="molecule type" value="Genomic_DNA"/>
</dbReference>
<gene>
    <name evidence="10" type="ORF">ALEPTO_LOCUS5561</name>
</gene>
<comment type="subcellular location">
    <subcellularLocation>
        <location evidence="2">Membrane</location>
    </subcellularLocation>
    <subcellularLocation>
        <location evidence="1">Mitochondrion</location>
    </subcellularLocation>
</comment>
<evidence type="ECO:0000256" key="8">
    <source>
        <dbReference type="SAM" id="Coils"/>
    </source>
</evidence>
<evidence type="ECO:0000256" key="5">
    <source>
        <dbReference type="ARBA" id="ARBA00023054"/>
    </source>
</evidence>
<evidence type="ECO:0000256" key="7">
    <source>
        <dbReference type="ARBA" id="ARBA00023136"/>
    </source>
</evidence>
<organism evidence="10 11">
    <name type="scientific">Ambispora leptoticha</name>
    <dbReference type="NCBI Taxonomy" id="144679"/>
    <lineage>
        <taxon>Eukaryota</taxon>
        <taxon>Fungi</taxon>
        <taxon>Fungi incertae sedis</taxon>
        <taxon>Mucoromycota</taxon>
        <taxon>Glomeromycotina</taxon>
        <taxon>Glomeromycetes</taxon>
        <taxon>Archaeosporales</taxon>
        <taxon>Ambisporaceae</taxon>
        <taxon>Ambispora</taxon>
    </lineage>
</organism>
<dbReference type="OrthoDB" id="889336at2759"/>
<dbReference type="Proteomes" id="UP000789508">
    <property type="component" value="Unassembled WGS sequence"/>
</dbReference>
<evidence type="ECO:0000256" key="4">
    <source>
        <dbReference type="ARBA" id="ARBA00022989"/>
    </source>
</evidence>
<feature type="transmembrane region" description="Helical" evidence="9">
    <location>
        <begin position="119"/>
        <end position="138"/>
    </location>
</feature>
<dbReference type="Gene3D" id="1.20.5.340">
    <property type="match status" value="1"/>
</dbReference>